<protein>
    <submittedName>
        <fullName evidence="1">Uncharacterized protein</fullName>
    </submittedName>
</protein>
<dbReference type="OrthoDB" id="1952265at2"/>
<dbReference type="STRING" id="1121919.SAMN02745975_01861"/>
<sequence length="264" mass="30536">MNDYSYGYNMYPYTYYGGYMPGYIYPQAIVPQTEDMKILAEQSDEVKAEYQINNLTKQVQTEFVSFQSQLENFGIDRNTAAFLIRFVVTFTINNEAKYSGNIAQKASALYRELRNQHSWVIMMMRNYGIPMPQIPRLLTALIEFVLTRMAGPVRPPESIEQRSIRITNLIREQTTIFAELDRYGVTASIANSMVRAIVLFTLKNSTAGEPPRNIRRRAEEIYRLLEVSNLNIISELQGYSIPNKQMGEIVRTIIIITLRDFYTT</sequence>
<name>A0A1M6IHK3_9FIRM</name>
<dbReference type="Proteomes" id="UP000184536">
    <property type="component" value="Unassembled WGS sequence"/>
</dbReference>
<organism evidence="1 2">
    <name type="scientific">Geosporobacter subterraneus DSM 17957</name>
    <dbReference type="NCBI Taxonomy" id="1121919"/>
    <lineage>
        <taxon>Bacteria</taxon>
        <taxon>Bacillati</taxon>
        <taxon>Bacillota</taxon>
        <taxon>Clostridia</taxon>
        <taxon>Peptostreptococcales</taxon>
        <taxon>Thermotaleaceae</taxon>
        <taxon>Geosporobacter</taxon>
    </lineage>
</organism>
<dbReference type="RefSeq" id="WP_110941012.1">
    <property type="nucleotide sequence ID" value="NZ_FQZV01000021.1"/>
</dbReference>
<dbReference type="EMBL" id="FQZV01000021">
    <property type="protein sequence ID" value="SHJ33921.1"/>
    <property type="molecule type" value="Genomic_DNA"/>
</dbReference>
<keyword evidence="2" id="KW-1185">Reference proteome</keyword>
<reference evidence="2" key="1">
    <citation type="submission" date="2016-11" db="EMBL/GenBank/DDBJ databases">
        <authorList>
            <person name="Varghese N."/>
            <person name="Submissions S."/>
        </authorList>
    </citation>
    <scope>NUCLEOTIDE SEQUENCE [LARGE SCALE GENOMIC DNA]</scope>
    <source>
        <strain evidence="2">DSM 17957</strain>
    </source>
</reference>
<gene>
    <name evidence="1" type="ORF">SAMN02745975_01861</name>
</gene>
<proteinExistence type="predicted"/>
<dbReference type="AlphaFoldDB" id="A0A1M6IHK3"/>
<evidence type="ECO:0000313" key="1">
    <source>
        <dbReference type="EMBL" id="SHJ33921.1"/>
    </source>
</evidence>
<evidence type="ECO:0000313" key="2">
    <source>
        <dbReference type="Proteomes" id="UP000184536"/>
    </source>
</evidence>
<accession>A0A1M6IHK3</accession>